<proteinExistence type="predicted"/>
<dbReference type="Gene3D" id="1.10.150.770">
    <property type="match status" value="1"/>
</dbReference>
<comment type="caution">
    <text evidence="6">The sequence shown here is derived from an EMBL/GenBank/DDBJ whole genome shotgun (WGS) entry which is preliminary data.</text>
</comment>
<name>A0ABW5DSH4_9PROT</name>
<dbReference type="PANTHER" id="PTHR30627:SF1">
    <property type="entry name" value="PEPTIDOGLYCAN D,D-TRANSPEPTIDASE FTSI"/>
    <property type="match status" value="1"/>
</dbReference>
<dbReference type="InterPro" id="IPR001460">
    <property type="entry name" value="PCN-bd_Tpept"/>
</dbReference>
<dbReference type="SUPFAM" id="SSF56519">
    <property type="entry name" value="Penicillin binding protein dimerisation domain"/>
    <property type="match status" value="1"/>
</dbReference>
<keyword evidence="2" id="KW-0645">Protease</keyword>
<keyword evidence="2" id="KW-0121">Carboxypeptidase</keyword>
<dbReference type="InterPro" id="IPR036138">
    <property type="entry name" value="PBP_dimer_sf"/>
</dbReference>
<dbReference type="Pfam" id="PF03717">
    <property type="entry name" value="PBP_dimer"/>
    <property type="match status" value="1"/>
</dbReference>
<accession>A0ABW5DSH4</accession>
<protein>
    <submittedName>
        <fullName evidence="6">Peptidoglycan D,D-transpeptidase FtsI family protein</fullName>
    </submittedName>
</protein>
<keyword evidence="3" id="KW-0472">Membrane</keyword>
<dbReference type="InterPro" id="IPR050515">
    <property type="entry name" value="Beta-lactam/transpept"/>
</dbReference>
<reference evidence="7" key="1">
    <citation type="journal article" date="2019" name="Int. J. Syst. Evol. Microbiol.">
        <title>The Global Catalogue of Microorganisms (GCM) 10K type strain sequencing project: providing services to taxonomists for standard genome sequencing and annotation.</title>
        <authorList>
            <consortium name="The Broad Institute Genomics Platform"/>
            <consortium name="The Broad Institute Genome Sequencing Center for Infectious Disease"/>
            <person name="Wu L."/>
            <person name="Ma J."/>
        </authorList>
    </citation>
    <scope>NUCLEOTIDE SEQUENCE [LARGE SCALE GENOMIC DNA]</scope>
    <source>
        <strain evidence="7">CGMCC 1.19062</strain>
    </source>
</reference>
<dbReference type="Proteomes" id="UP001597295">
    <property type="component" value="Unassembled WGS sequence"/>
</dbReference>
<dbReference type="PANTHER" id="PTHR30627">
    <property type="entry name" value="PEPTIDOGLYCAN D,D-TRANSPEPTIDASE"/>
    <property type="match status" value="1"/>
</dbReference>
<dbReference type="Gene3D" id="3.30.450.330">
    <property type="match status" value="1"/>
</dbReference>
<sequence length="577" mass="61816">MSVITRMLGFGKRANAAAGKAPIEIAHTRLIVGAALFVVAFGSVGARLVDVTLFPENGGRQALRGIRPTVDLGRADIADRNGILLSTSVATASVFANPKELVDPVDAARRIGQILPDLNVAYVTERLTNRDRSYVYIKRNITPRQQDEINRLGIPGIGFEREDKRLYPQGRLFAHVLGFSDVDNNGLAGVEKGLNERLRAGGDTVNLSVDLRVQHAVREELQAAIDKFKAIGGAAMVMDVNTGEILSLVSLPDFDPSEPGKAPDDARFSRATLGVYEMGSTFKIFNHAMALEYGTTTMTGSYDVSSPIRIARFQIKDDHPKAGILSVPEVFKYSSNIGSVKMAQEVGVNGQREFLGRLGLLTQPKMEIPEIGSPQIPQPWRPINLMTVAFGHGISVSPLQLVTAVSAVVNGGVLLKPTLLKVPEGEPVVGTRVISQKTSANMRRLMRLVVESGTGRSAEATGYMVGGKTGTAEKIGPRGGYIKNANVTSFAGAFPMQSPRYVVLATLDEPQGLKETYNFKTAGWNAAPTAGKIIARIGPMLGVMPVDPTSPEILRQVAINPNAIPPAVQGGPRVATR</sequence>
<dbReference type="SUPFAM" id="SSF56601">
    <property type="entry name" value="beta-lactamase/transpeptidase-like"/>
    <property type="match status" value="1"/>
</dbReference>
<dbReference type="EMBL" id="JBHUIP010000012">
    <property type="protein sequence ID" value="MFD2263583.1"/>
    <property type="molecule type" value="Genomic_DNA"/>
</dbReference>
<dbReference type="Pfam" id="PF00905">
    <property type="entry name" value="Transpeptidase"/>
    <property type="match status" value="1"/>
</dbReference>
<dbReference type="InterPro" id="IPR005311">
    <property type="entry name" value="PBP_dimer"/>
</dbReference>
<evidence type="ECO:0000259" key="5">
    <source>
        <dbReference type="Pfam" id="PF03717"/>
    </source>
</evidence>
<organism evidence="6 7">
    <name type="scientific">Lacibacterium aquatile</name>
    <dbReference type="NCBI Taxonomy" id="1168082"/>
    <lineage>
        <taxon>Bacteria</taxon>
        <taxon>Pseudomonadati</taxon>
        <taxon>Pseudomonadota</taxon>
        <taxon>Alphaproteobacteria</taxon>
        <taxon>Rhodospirillales</taxon>
        <taxon>Rhodospirillaceae</taxon>
    </lineage>
</organism>
<dbReference type="Gene3D" id="3.90.1310.10">
    <property type="entry name" value="Penicillin-binding protein 2a (Domain 2)"/>
    <property type="match status" value="1"/>
</dbReference>
<evidence type="ECO:0000259" key="4">
    <source>
        <dbReference type="Pfam" id="PF00905"/>
    </source>
</evidence>
<evidence type="ECO:0000313" key="7">
    <source>
        <dbReference type="Proteomes" id="UP001597295"/>
    </source>
</evidence>
<evidence type="ECO:0000256" key="2">
    <source>
        <dbReference type="ARBA" id="ARBA00022645"/>
    </source>
</evidence>
<evidence type="ECO:0000313" key="6">
    <source>
        <dbReference type="EMBL" id="MFD2263583.1"/>
    </source>
</evidence>
<keyword evidence="2" id="KW-0378">Hydrolase</keyword>
<feature type="domain" description="Penicillin-binding protein transpeptidase" evidence="4">
    <location>
        <begin position="233"/>
        <end position="520"/>
    </location>
</feature>
<evidence type="ECO:0000256" key="1">
    <source>
        <dbReference type="ARBA" id="ARBA00004370"/>
    </source>
</evidence>
<comment type="subcellular location">
    <subcellularLocation>
        <location evidence="1">Membrane</location>
    </subcellularLocation>
</comment>
<dbReference type="RefSeq" id="WP_379876604.1">
    <property type="nucleotide sequence ID" value="NZ_JBHUIP010000012.1"/>
</dbReference>
<dbReference type="InterPro" id="IPR012338">
    <property type="entry name" value="Beta-lactam/transpept-like"/>
</dbReference>
<keyword evidence="7" id="KW-1185">Reference proteome</keyword>
<gene>
    <name evidence="6" type="ORF">ACFSM5_11845</name>
</gene>
<evidence type="ECO:0000256" key="3">
    <source>
        <dbReference type="ARBA" id="ARBA00023136"/>
    </source>
</evidence>
<dbReference type="Gene3D" id="3.40.710.10">
    <property type="entry name" value="DD-peptidase/beta-lactamase superfamily"/>
    <property type="match status" value="1"/>
</dbReference>
<feature type="domain" description="Penicillin-binding protein dimerisation" evidence="5">
    <location>
        <begin position="74"/>
        <end position="179"/>
    </location>
</feature>